<keyword evidence="2" id="KW-0378">Hydrolase</keyword>
<dbReference type="PANTHER" id="PTHR43135:SF3">
    <property type="entry name" value="ALPHA-D-RIBOSE 1-METHYLPHOSPHONATE 5-TRIPHOSPHATE DIPHOSPHATASE"/>
    <property type="match status" value="1"/>
</dbReference>
<organism evidence="2 3">
    <name type="scientific">Aquimarina algicola</name>
    <dbReference type="NCBI Taxonomy" id="2589995"/>
    <lineage>
        <taxon>Bacteria</taxon>
        <taxon>Pseudomonadati</taxon>
        <taxon>Bacteroidota</taxon>
        <taxon>Flavobacteriia</taxon>
        <taxon>Flavobacteriales</taxon>
        <taxon>Flavobacteriaceae</taxon>
        <taxon>Aquimarina</taxon>
    </lineage>
</organism>
<dbReference type="AlphaFoldDB" id="A0A504JJ81"/>
<dbReference type="SUPFAM" id="SSF51556">
    <property type="entry name" value="Metallo-dependent hydrolases"/>
    <property type="match status" value="1"/>
</dbReference>
<dbReference type="Gene3D" id="3.20.20.140">
    <property type="entry name" value="Metal-dependent hydrolases"/>
    <property type="match status" value="1"/>
</dbReference>
<keyword evidence="3" id="KW-1185">Reference proteome</keyword>
<dbReference type="OrthoDB" id="9765769at2"/>
<dbReference type="Proteomes" id="UP000315540">
    <property type="component" value="Unassembled WGS sequence"/>
</dbReference>
<evidence type="ECO:0000313" key="3">
    <source>
        <dbReference type="Proteomes" id="UP000315540"/>
    </source>
</evidence>
<feature type="domain" description="Amidohydrolase-related" evidence="1">
    <location>
        <begin position="235"/>
        <end position="424"/>
    </location>
</feature>
<dbReference type="SUPFAM" id="SSF51338">
    <property type="entry name" value="Composite domain of metallo-dependent hydrolases"/>
    <property type="match status" value="1"/>
</dbReference>
<dbReference type="EMBL" id="VFWZ01000001">
    <property type="protein sequence ID" value="TPN88822.1"/>
    <property type="molecule type" value="Genomic_DNA"/>
</dbReference>
<name>A0A504JJ81_9FLAO</name>
<protein>
    <submittedName>
        <fullName evidence="2">Amidohydrolase family protein</fullName>
    </submittedName>
</protein>
<evidence type="ECO:0000313" key="2">
    <source>
        <dbReference type="EMBL" id="TPN88822.1"/>
    </source>
</evidence>
<gene>
    <name evidence="2" type="ORF">FHK87_01000</name>
</gene>
<sequence length="426" mass="48196">MGMNTVNIIIFCGLLSISCSAQKVDKQLTYAKKNSKSKVMKLVNGRWFNGEIFEKKTVWVSEEGLISFKATDKRTDTIIDVSGKYIIPPFAEAHNHNLESAYGLDKRIASYLKNGVFYVKHLSSIKKRIDPLMHNYNKPSGIDVSLAHAPLTATGGHPISLRKRYLEFGYFAGLFNSIEEIEFHGYVRIDNKNDLVHKWDSIMSFSPDFIKINLLHSEEYEQRKDDTLYFGKKGLNPKLVPHIVEKAHAEGLRVSVHVETAHDFHVAVNAGVDEIAHLPEIKNGKHIHKKDVILAKEKGIIVVTTVSLVTKKQKSPNYQDLLSNIKFNLKLLKDEGVILALGSDMYNDNSSGELQLLYQLGVFSNLELLKMWTENATKTTFPKRKIGKLKEGYEASFLVLDKNPLDDISKVTEHIVFMIKQGVILK</sequence>
<comment type="caution">
    <text evidence="2">The sequence shown here is derived from an EMBL/GenBank/DDBJ whole genome shotgun (WGS) entry which is preliminary data.</text>
</comment>
<dbReference type="InterPro" id="IPR011059">
    <property type="entry name" value="Metal-dep_hydrolase_composite"/>
</dbReference>
<dbReference type="InterPro" id="IPR032466">
    <property type="entry name" value="Metal_Hydrolase"/>
</dbReference>
<proteinExistence type="predicted"/>
<accession>A0A504JJ81</accession>
<evidence type="ECO:0000259" key="1">
    <source>
        <dbReference type="Pfam" id="PF01979"/>
    </source>
</evidence>
<dbReference type="Pfam" id="PF01979">
    <property type="entry name" value="Amidohydro_1"/>
    <property type="match status" value="1"/>
</dbReference>
<dbReference type="Gene3D" id="2.30.40.10">
    <property type="entry name" value="Urease, subunit C, domain 1"/>
    <property type="match status" value="1"/>
</dbReference>
<dbReference type="InterPro" id="IPR006680">
    <property type="entry name" value="Amidohydro-rel"/>
</dbReference>
<dbReference type="PANTHER" id="PTHR43135">
    <property type="entry name" value="ALPHA-D-RIBOSE 1-METHYLPHOSPHONATE 5-TRIPHOSPHATE DIPHOSPHATASE"/>
    <property type="match status" value="1"/>
</dbReference>
<reference evidence="2 3" key="1">
    <citation type="submission" date="2019-06" db="EMBL/GenBank/DDBJ databases">
        <authorList>
            <person name="Meng X."/>
        </authorList>
    </citation>
    <scope>NUCLEOTIDE SEQUENCE [LARGE SCALE GENOMIC DNA]</scope>
    <source>
        <strain evidence="2 3">M625</strain>
    </source>
</reference>
<dbReference type="GO" id="GO:0016810">
    <property type="term" value="F:hydrolase activity, acting on carbon-nitrogen (but not peptide) bonds"/>
    <property type="evidence" value="ECO:0007669"/>
    <property type="project" value="InterPro"/>
</dbReference>
<dbReference type="InterPro" id="IPR051781">
    <property type="entry name" value="Metallo-dep_Hydrolase"/>
</dbReference>